<evidence type="ECO:0000259" key="2">
    <source>
        <dbReference type="PROSITE" id="PS50093"/>
    </source>
</evidence>
<keyword evidence="4" id="KW-1185">Reference proteome</keyword>
<organism evidence="3 4">
    <name type="scientific">Actinomadura harenae</name>
    <dbReference type="NCBI Taxonomy" id="2483351"/>
    <lineage>
        <taxon>Bacteria</taxon>
        <taxon>Bacillati</taxon>
        <taxon>Actinomycetota</taxon>
        <taxon>Actinomycetes</taxon>
        <taxon>Streptosporangiales</taxon>
        <taxon>Thermomonosporaceae</taxon>
        <taxon>Actinomadura</taxon>
    </lineage>
</organism>
<name>A0A3M2LYX1_9ACTN</name>
<sequence>MLTAPLLAWALVSGCATPADWGCSIGAVTAVPAGSPANATAHALKIKPMCQVTGGADHCFTLPGEPDRTSTADVAAMAWAAFALPPPVPHTNPSGRSWVSLPTYLWVDASTWRPQRARAALDGQTVTVVGTPQRVEWSLGDATITCDGPGTPYRRGGPPSGCAHAFRRSGSFTVTATVYYAVTWSCAGSCDSRGGSYGTFPASGSTHLTVQEIQTRTGG</sequence>
<feature type="signal peptide" evidence="1">
    <location>
        <begin position="1"/>
        <end position="18"/>
    </location>
</feature>
<evidence type="ECO:0000313" key="3">
    <source>
        <dbReference type="EMBL" id="RMI40118.1"/>
    </source>
</evidence>
<comment type="caution">
    <text evidence="3">The sequence shown here is derived from an EMBL/GenBank/DDBJ whole genome shotgun (WGS) entry which is preliminary data.</text>
</comment>
<gene>
    <name evidence="3" type="ORF">EBO15_27540</name>
</gene>
<dbReference type="EMBL" id="RFFG01000058">
    <property type="protein sequence ID" value="RMI40118.1"/>
    <property type="molecule type" value="Genomic_DNA"/>
</dbReference>
<dbReference type="OrthoDB" id="3742379at2"/>
<dbReference type="AlphaFoldDB" id="A0A3M2LYX1"/>
<keyword evidence="1" id="KW-0732">Signal</keyword>
<protein>
    <recommendedName>
        <fullName evidence="2">PKD domain-containing protein</fullName>
    </recommendedName>
</protein>
<evidence type="ECO:0000313" key="4">
    <source>
        <dbReference type="Proteomes" id="UP000282674"/>
    </source>
</evidence>
<dbReference type="InterPro" id="IPR000601">
    <property type="entry name" value="PKD_dom"/>
</dbReference>
<feature type="domain" description="PKD" evidence="2">
    <location>
        <begin position="130"/>
        <end position="178"/>
    </location>
</feature>
<dbReference type="Proteomes" id="UP000282674">
    <property type="component" value="Unassembled WGS sequence"/>
</dbReference>
<evidence type="ECO:0000256" key="1">
    <source>
        <dbReference type="SAM" id="SignalP"/>
    </source>
</evidence>
<accession>A0A3M2LYX1</accession>
<dbReference type="PROSITE" id="PS50093">
    <property type="entry name" value="PKD"/>
    <property type="match status" value="1"/>
</dbReference>
<dbReference type="RefSeq" id="WP_122197360.1">
    <property type="nucleotide sequence ID" value="NZ_JBHSKC010000021.1"/>
</dbReference>
<reference evidence="3 4" key="1">
    <citation type="submission" date="2018-10" db="EMBL/GenBank/DDBJ databases">
        <title>Isolation from soil.</title>
        <authorList>
            <person name="Hu J."/>
        </authorList>
    </citation>
    <scope>NUCLEOTIDE SEQUENCE [LARGE SCALE GENOMIC DNA]</scope>
    <source>
        <strain evidence="3 4">NEAU-Ht49</strain>
    </source>
</reference>
<feature type="chain" id="PRO_5038503500" description="PKD domain-containing protein" evidence="1">
    <location>
        <begin position="19"/>
        <end position="219"/>
    </location>
</feature>
<proteinExistence type="predicted"/>